<dbReference type="EMBL" id="CP137555">
    <property type="protein sequence ID" value="WOX06884.1"/>
    <property type="molecule type" value="Genomic_DNA"/>
</dbReference>
<dbReference type="Gene3D" id="3.50.50.60">
    <property type="entry name" value="FAD/NAD(P)-binding domain"/>
    <property type="match status" value="1"/>
</dbReference>
<feature type="binding site" evidence="2">
    <location>
        <position position="340"/>
    </location>
    <ligand>
        <name>FAD</name>
        <dbReference type="ChEBI" id="CHEBI:57692"/>
    </ligand>
</feature>
<dbReference type="InterPro" id="IPR006905">
    <property type="entry name" value="Flavin_halogenase"/>
</dbReference>
<evidence type="ECO:0000313" key="3">
    <source>
        <dbReference type="EMBL" id="WOX06884.1"/>
    </source>
</evidence>
<feature type="active site" evidence="1">
    <location>
        <position position="78"/>
    </location>
</feature>
<sequence length="498" mass="56635">MNKAVKRVVIAGGGTAGWMTAAALSKLMGSDLEITLVESEQIGTVGVGEATIPTLVFFHRLLGIDEAEFLAATQGTYKLGIRFENWRDIGKDYTHAFGVTGRDCWACGFQHFWLRARDMGFAGDFGEYCLERRAAESEKFSRLPNNGLNYAFHFDASLYARFLRKFSEVYGAKRVEGKIEQVLLHPETGHIRSLRLNGGREIEGDFFIDCTGMQALLIEKTLHAGFESWSHWLPCDSAVAVQTEAVAPPVPYTRSIARESAWQWRIPLQHRVGNGIVFASSYQSDDSARQQLMGNITGQALTEPKLIKFQTGRRRKQWHKNCLAVGLSSGFLEPLESTSIHLIQQNIVRFLRLFPDQGISPVAIDEFNREAEVDVQRIRDFIILHYKVTERTDTEFWRYCRNMSIPDTLARKIDLFTETGHVNRDGNELFVDSWQQVMFGQGLMPKRYHLLVDVMPEDELRNFIAQIKHSVDSSLSKLKGHNEYLAEMLMRTKVSTVR</sequence>
<keyword evidence="4" id="KW-1185">Reference proteome</keyword>
<reference evidence="3 4" key="1">
    <citation type="submission" date="2023-10" db="EMBL/GenBank/DDBJ databases">
        <title>Description of Microbulbifer bruguierae sp. nov., isolated from the sediments of mangrove plant Bruguiera sexangula and comparative genomic analyses of the genus Microbulbifer.</title>
        <authorList>
            <person name="Long M."/>
        </authorList>
    </citation>
    <scope>NUCLEOTIDE SEQUENCE [LARGE SCALE GENOMIC DNA]</scope>
    <source>
        <strain evidence="3 4">SPO729</strain>
    </source>
</reference>
<organism evidence="3 4">
    <name type="scientific">Microbulbifer pacificus</name>
    <dbReference type="NCBI Taxonomy" id="407164"/>
    <lineage>
        <taxon>Bacteria</taxon>
        <taxon>Pseudomonadati</taxon>
        <taxon>Pseudomonadota</taxon>
        <taxon>Gammaproteobacteria</taxon>
        <taxon>Cellvibrionales</taxon>
        <taxon>Microbulbiferaceae</taxon>
        <taxon>Microbulbifer</taxon>
    </lineage>
</organism>
<name>A0AAU0N445_9GAMM</name>
<dbReference type="SUPFAM" id="SSF51905">
    <property type="entry name" value="FAD/NAD(P)-binding domain"/>
    <property type="match status" value="1"/>
</dbReference>
<dbReference type="PIRSF" id="PIRSF011396">
    <property type="entry name" value="Trp_halogenase"/>
    <property type="match status" value="1"/>
</dbReference>
<dbReference type="InterPro" id="IPR036188">
    <property type="entry name" value="FAD/NAD-bd_sf"/>
</dbReference>
<gene>
    <name evidence="3" type="ORF">R5R33_07055</name>
</gene>
<dbReference type="PANTHER" id="PTHR43747">
    <property type="entry name" value="FAD-BINDING PROTEIN"/>
    <property type="match status" value="1"/>
</dbReference>
<dbReference type="KEGG" id="mpaf:R5R33_07055"/>
<protein>
    <submittedName>
        <fullName evidence="3">Tryptophan halogenase family protein</fullName>
    </submittedName>
</protein>
<keyword evidence="2" id="KW-0285">Flavoprotein</keyword>
<evidence type="ECO:0000256" key="1">
    <source>
        <dbReference type="PIRSR" id="PIRSR011396-1"/>
    </source>
</evidence>
<dbReference type="RefSeq" id="WP_318955319.1">
    <property type="nucleotide sequence ID" value="NZ_CP137555.1"/>
</dbReference>
<feature type="binding site" evidence="2">
    <location>
        <begin position="13"/>
        <end position="16"/>
    </location>
    <ligand>
        <name>FAD</name>
        <dbReference type="ChEBI" id="CHEBI:57692"/>
    </ligand>
</feature>
<dbReference type="InterPro" id="IPR033856">
    <property type="entry name" value="Trp_halogen"/>
</dbReference>
<proteinExistence type="predicted"/>
<keyword evidence="2" id="KW-0274">FAD</keyword>
<evidence type="ECO:0000256" key="2">
    <source>
        <dbReference type="PIRSR" id="PIRSR011396-2"/>
    </source>
</evidence>
<dbReference type="Pfam" id="PF04820">
    <property type="entry name" value="Trp_halogenase"/>
    <property type="match status" value="1"/>
</dbReference>
<accession>A0AAU0N445</accession>
<dbReference type="AlphaFoldDB" id="A0AAU0N445"/>
<dbReference type="GO" id="GO:0000166">
    <property type="term" value="F:nucleotide binding"/>
    <property type="evidence" value="ECO:0007669"/>
    <property type="project" value="UniProtKB-KW"/>
</dbReference>
<dbReference type="GO" id="GO:0004497">
    <property type="term" value="F:monooxygenase activity"/>
    <property type="evidence" value="ECO:0007669"/>
    <property type="project" value="InterPro"/>
</dbReference>
<feature type="binding site" evidence="2">
    <location>
        <position position="327"/>
    </location>
    <ligand>
        <name>FAD</name>
        <dbReference type="ChEBI" id="CHEBI:57692"/>
    </ligand>
</feature>
<dbReference type="PANTHER" id="PTHR43747:SF4">
    <property type="entry name" value="FLAVIN-DEPENDENT TRYPTOPHAN HALOGENASE"/>
    <property type="match status" value="1"/>
</dbReference>
<feature type="binding site" evidence="2">
    <location>
        <position position="78"/>
    </location>
    <ligand>
        <name>7-chloro-L-tryptophan</name>
        <dbReference type="ChEBI" id="CHEBI:58713"/>
    </ligand>
</feature>
<dbReference type="InterPro" id="IPR050816">
    <property type="entry name" value="Flavin-dep_Halogenase_NPB"/>
</dbReference>
<dbReference type="Proteomes" id="UP001302477">
    <property type="component" value="Chromosome"/>
</dbReference>
<feature type="binding site" evidence="2">
    <location>
        <position position="336"/>
    </location>
    <ligand>
        <name>L-tryptophan</name>
        <dbReference type="ChEBI" id="CHEBI:57912"/>
    </ligand>
</feature>
<evidence type="ECO:0000313" key="4">
    <source>
        <dbReference type="Proteomes" id="UP001302477"/>
    </source>
</evidence>
<keyword evidence="2" id="KW-0547">Nucleotide-binding</keyword>